<gene>
    <name evidence="1" type="ordered locus">Cyan7425_5273</name>
</gene>
<dbReference type="KEGG" id="cyn:Cyan7425_5273"/>
<dbReference type="AlphaFoldDB" id="B8HZP8"/>
<accession>B8HZP8</accession>
<sequence length="134" mass="15332">MLHTYNQQSFKVGGTDPRNPLLCLYCSLVVLELAIKDYLHQSGPWRKGHCIIDWLTTDLGETSLGTQLESKLSALYCTYRDGSEVNVDANRYPDIRYLRHETDFPGKSTDSQLKEALEIIKDIKTRLISRGIRL</sequence>
<dbReference type="EMBL" id="CP001347">
    <property type="protein sequence ID" value="ACL47896.1"/>
    <property type="molecule type" value="Genomic_DNA"/>
</dbReference>
<keyword evidence="1" id="KW-0614">Plasmid</keyword>
<evidence type="ECO:0000313" key="1">
    <source>
        <dbReference type="EMBL" id="ACL47896.1"/>
    </source>
</evidence>
<evidence type="ECO:0008006" key="2">
    <source>
        <dbReference type="Google" id="ProtNLM"/>
    </source>
</evidence>
<geneLocation type="plasmid" evidence="1">
    <name>pP742503</name>
</geneLocation>
<organism evidence="1">
    <name type="scientific">Cyanothece sp. (strain PCC 7425 / ATCC 29141)</name>
    <dbReference type="NCBI Taxonomy" id="395961"/>
    <lineage>
        <taxon>Bacteria</taxon>
        <taxon>Bacillati</taxon>
        <taxon>Cyanobacteriota</taxon>
        <taxon>Cyanophyceae</taxon>
        <taxon>Gomontiellales</taxon>
        <taxon>Cyanothecaceae</taxon>
        <taxon>Cyanothece</taxon>
    </lineage>
</organism>
<protein>
    <recommendedName>
        <fullName evidence="2">HEPN domain-containing protein</fullName>
    </recommendedName>
</protein>
<reference evidence="1" key="1">
    <citation type="submission" date="2009-01" db="EMBL/GenBank/DDBJ databases">
        <title>Complete sequence of plasmid3 Cyanothece sp. PCC 7425.</title>
        <authorList>
            <consortium name="US DOE Joint Genome Institute"/>
            <person name="Lucas S."/>
            <person name="Copeland A."/>
            <person name="Lapidus A."/>
            <person name="Glavina del Rio T."/>
            <person name="Dalin E."/>
            <person name="Tice H."/>
            <person name="Bruce D."/>
            <person name="Goodwin L."/>
            <person name="Pitluck S."/>
            <person name="Sims D."/>
            <person name="Meineke L."/>
            <person name="Brettin T."/>
            <person name="Detter J.C."/>
            <person name="Han C."/>
            <person name="Larimer F."/>
            <person name="Land M."/>
            <person name="Hauser L."/>
            <person name="Kyrpides N."/>
            <person name="Ovchinnikova G."/>
            <person name="Liberton M."/>
            <person name="Stoeckel J."/>
            <person name="Banerjee A."/>
            <person name="Singh A."/>
            <person name="Page L."/>
            <person name="Sato H."/>
            <person name="Zhao L."/>
            <person name="Sherman L."/>
            <person name="Pakrasi H."/>
            <person name="Richardson P."/>
        </authorList>
    </citation>
    <scope>NUCLEOTIDE SEQUENCE</scope>
    <source>
        <strain evidence="1">PCC 7425</strain>
        <plasmid evidence="1">pP742503</plasmid>
    </source>
</reference>
<dbReference type="HOGENOM" id="CLU_1892752_0_0_3"/>
<proteinExistence type="predicted"/>
<name>B8HZP8_CYAP4</name>